<dbReference type="InterPro" id="IPR040222">
    <property type="entry name" value="ALOG"/>
</dbReference>
<dbReference type="GO" id="GO:0009416">
    <property type="term" value="P:response to light stimulus"/>
    <property type="evidence" value="ECO:0007669"/>
    <property type="project" value="TreeGrafter"/>
</dbReference>
<evidence type="ECO:0000256" key="3">
    <source>
        <dbReference type="ARBA" id="ARBA00022473"/>
    </source>
</evidence>
<reference evidence="9" key="1">
    <citation type="submission" date="2022-12" db="EMBL/GenBank/DDBJ databases">
        <title>Draft genome assemblies for two species of Escallonia (Escalloniales).</title>
        <authorList>
            <person name="Chanderbali A."/>
            <person name="Dervinis C."/>
            <person name="Anghel I."/>
            <person name="Soltis D."/>
            <person name="Soltis P."/>
            <person name="Zapata F."/>
        </authorList>
    </citation>
    <scope>NUCLEOTIDE SEQUENCE</scope>
    <source>
        <strain evidence="9">UCBG92.1500</strain>
        <tissue evidence="9">Leaf</tissue>
    </source>
</reference>
<comment type="similarity">
    <text evidence="2">Belongs to the plant homeotic and developmental regulators ALOG protein family.</text>
</comment>
<keyword evidence="7" id="KW-0539">Nucleus</keyword>
<evidence type="ECO:0000313" key="10">
    <source>
        <dbReference type="Proteomes" id="UP001187471"/>
    </source>
</evidence>
<dbReference type="AlphaFoldDB" id="A0AA88QRC2"/>
<sequence length="226" mass="24943">MFGQYLGNHRPPLSLARCSGAHVLEFLCYLNQFGHPSPPAKVHAHPYPFFGHPSPPAPCPCPLPQAWGSLDAFIGRLCTAFEENEGKPESNPFGALPSDFTSTKSAIHSSNHWGLTTRRRRGAHPITLPISAVRFKNPSDLGDGCRSDQMNLRKIRDSQSKARGISYEKKKWRPPVTLLISAVLPLRLQSSHRCSIAPRLLVPCTHLADVSTENDVEELELLVLGL</sequence>
<evidence type="ECO:0000256" key="2">
    <source>
        <dbReference type="ARBA" id="ARBA00010308"/>
    </source>
</evidence>
<keyword evidence="3" id="KW-0217">Developmental protein</keyword>
<dbReference type="EMBL" id="JAVXUO010002417">
    <property type="protein sequence ID" value="KAK2973422.1"/>
    <property type="molecule type" value="Genomic_DNA"/>
</dbReference>
<keyword evidence="10" id="KW-1185">Reference proteome</keyword>
<evidence type="ECO:0000259" key="8">
    <source>
        <dbReference type="PROSITE" id="PS51697"/>
    </source>
</evidence>
<evidence type="ECO:0000256" key="6">
    <source>
        <dbReference type="ARBA" id="ARBA00023163"/>
    </source>
</evidence>
<dbReference type="InterPro" id="IPR006936">
    <property type="entry name" value="ALOG_dom"/>
</dbReference>
<evidence type="ECO:0000256" key="1">
    <source>
        <dbReference type="ARBA" id="ARBA00004123"/>
    </source>
</evidence>
<protein>
    <recommendedName>
        <fullName evidence="8">ALOG domain-containing protein</fullName>
    </recommendedName>
</protein>
<evidence type="ECO:0000313" key="9">
    <source>
        <dbReference type="EMBL" id="KAK2973422.1"/>
    </source>
</evidence>
<comment type="subcellular location">
    <subcellularLocation>
        <location evidence="1">Nucleus</location>
    </subcellularLocation>
</comment>
<dbReference type="GO" id="GO:0009299">
    <property type="term" value="P:mRNA transcription"/>
    <property type="evidence" value="ECO:0007669"/>
    <property type="project" value="TreeGrafter"/>
</dbReference>
<keyword evidence="6" id="KW-0804">Transcription</keyword>
<dbReference type="GO" id="GO:0005634">
    <property type="term" value="C:nucleus"/>
    <property type="evidence" value="ECO:0007669"/>
    <property type="project" value="UniProtKB-SubCell"/>
</dbReference>
<gene>
    <name evidence="9" type="ORF">RJ640_010417</name>
</gene>
<proteinExistence type="inferred from homology"/>
<dbReference type="PROSITE" id="PS51697">
    <property type="entry name" value="ALOG"/>
    <property type="match status" value="1"/>
</dbReference>
<feature type="domain" description="ALOG" evidence="8">
    <location>
        <begin position="1"/>
        <end position="121"/>
    </location>
</feature>
<keyword evidence="4" id="KW-0805">Transcription regulation</keyword>
<evidence type="ECO:0000256" key="4">
    <source>
        <dbReference type="ARBA" id="ARBA00023015"/>
    </source>
</evidence>
<name>A0AA88QRC2_9ASTE</name>
<dbReference type="PANTHER" id="PTHR31165">
    <property type="entry name" value="PROTEIN G1-LIKE2"/>
    <property type="match status" value="1"/>
</dbReference>
<dbReference type="PANTHER" id="PTHR31165:SF115">
    <property type="entry name" value="PROTEIN LIGHT-DEPENDENT SHORT HYPOCOTYLS 4"/>
    <property type="match status" value="1"/>
</dbReference>
<comment type="caution">
    <text evidence="9">The sequence shown here is derived from an EMBL/GenBank/DDBJ whole genome shotgun (WGS) entry which is preliminary data.</text>
</comment>
<organism evidence="9 10">
    <name type="scientific">Escallonia rubra</name>
    <dbReference type="NCBI Taxonomy" id="112253"/>
    <lineage>
        <taxon>Eukaryota</taxon>
        <taxon>Viridiplantae</taxon>
        <taxon>Streptophyta</taxon>
        <taxon>Embryophyta</taxon>
        <taxon>Tracheophyta</taxon>
        <taxon>Spermatophyta</taxon>
        <taxon>Magnoliopsida</taxon>
        <taxon>eudicotyledons</taxon>
        <taxon>Gunneridae</taxon>
        <taxon>Pentapetalae</taxon>
        <taxon>asterids</taxon>
        <taxon>campanulids</taxon>
        <taxon>Escalloniales</taxon>
        <taxon>Escalloniaceae</taxon>
        <taxon>Escallonia</taxon>
    </lineage>
</organism>
<dbReference type="Pfam" id="PF04852">
    <property type="entry name" value="ALOG_dom"/>
    <property type="match status" value="1"/>
</dbReference>
<keyword evidence="5" id="KW-0238">DNA-binding</keyword>
<dbReference type="Proteomes" id="UP001187471">
    <property type="component" value="Unassembled WGS sequence"/>
</dbReference>
<accession>A0AA88QRC2</accession>
<evidence type="ECO:0000256" key="5">
    <source>
        <dbReference type="ARBA" id="ARBA00023125"/>
    </source>
</evidence>
<dbReference type="GO" id="GO:0003677">
    <property type="term" value="F:DNA binding"/>
    <property type="evidence" value="ECO:0007669"/>
    <property type="project" value="UniProtKB-KW"/>
</dbReference>
<evidence type="ECO:0000256" key="7">
    <source>
        <dbReference type="ARBA" id="ARBA00023242"/>
    </source>
</evidence>